<protein>
    <submittedName>
        <fullName evidence="2">Putative salivary secreted peptide</fullName>
    </submittedName>
</protein>
<evidence type="ECO:0000256" key="1">
    <source>
        <dbReference type="SAM" id="SignalP"/>
    </source>
</evidence>
<proteinExistence type="evidence at transcript level"/>
<accession>A3FK42</accession>
<reference evidence="2" key="1">
    <citation type="submission" date="2007-01" db="EMBL/GenBank/DDBJ databases">
        <title>An insight into the sialotranscriptome of the seed-feeding bug, Oncopeltus fasciatus.</title>
        <authorList>
            <person name="Francischetti I.M.B."/>
            <person name="Lopes A.H."/>
            <person name="Dias F.A."/>
            <person name="Ribeiro J.M.C."/>
        </authorList>
    </citation>
    <scope>NUCLEOTIDE SEQUENCE</scope>
    <source>
        <tissue evidence="2">Salivary gland</tissue>
    </source>
</reference>
<feature type="signal peptide" evidence="1">
    <location>
        <begin position="1"/>
        <end position="22"/>
    </location>
</feature>
<dbReference type="EMBL" id="EF382750">
    <property type="protein sequence ID" value="ABN54481.1"/>
    <property type="molecule type" value="mRNA"/>
</dbReference>
<dbReference type="AlphaFoldDB" id="A3FK42"/>
<feature type="chain" id="PRO_5002652971" evidence="1">
    <location>
        <begin position="23"/>
        <end position="93"/>
    </location>
</feature>
<name>A3FK42_ONCFA</name>
<sequence>MLVSRILVLLVFAFVAFVSVEASPLILRSLLRGVGRGLNRPRYSEQDLEYLRTAESLRKTAETLKTTEKPKIIIQMIQHTNVGDSSDSSEEEQ</sequence>
<organism evidence="2">
    <name type="scientific">Oncopeltus fasciatus</name>
    <name type="common">Large milkweed bug</name>
    <dbReference type="NCBI Taxonomy" id="7536"/>
    <lineage>
        <taxon>Eukaryota</taxon>
        <taxon>Metazoa</taxon>
        <taxon>Ecdysozoa</taxon>
        <taxon>Arthropoda</taxon>
        <taxon>Hexapoda</taxon>
        <taxon>Insecta</taxon>
        <taxon>Pterygota</taxon>
        <taxon>Neoptera</taxon>
        <taxon>Paraneoptera</taxon>
        <taxon>Hemiptera</taxon>
        <taxon>Heteroptera</taxon>
        <taxon>Panheteroptera</taxon>
        <taxon>Pentatomomorpha</taxon>
        <taxon>Lygaeoidea</taxon>
        <taxon>Lygaeidae</taxon>
        <taxon>Lygaeinae</taxon>
        <taxon>Oncopeltus</taxon>
    </lineage>
</organism>
<keyword evidence="1" id="KW-0732">Signal</keyword>
<evidence type="ECO:0000313" key="2">
    <source>
        <dbReference type="EMBL" id="ABN54481.1"/>
    </source>
</evidence>